<keyword evidence="6" id="KW-0813">Transport</keyword>
<dbReference type="PANTHER" id="PTHR30477">
    <property type="entry name" value="ABC-TRANSPORTER METAL-BINDING PROTEIN"/>
    <property type="match status" value="1"/>
</dbReference>
<comment type="similarity">
    <text evidence="2 6">Belongs to the ABC-3 integral membrane protein family.</text>
</comment>
<feature type="transmembrane region" description="Helical" evidence="7">
    <location>
        <begin position="220"/>
        <end position="240"/>
    </location>
</feature>
<dbReference type="EMBL" id="QTUC01000001">
    <property type="protein sequence ID" value="REF37814.1"/>
    <property type="molecule type" value="Genomic_DNA"/>
</dbReference>
<proteinExistence type="inferred from homology"/>
<dbReference type="SUPFAM" id="SSF81345">
    <property type="entry name" value="ABC transporter involved in vitamin B12 uptake, BtuC"/>
    <property type="match status" value="1"/>
</dbReference>
<feature type="transmembrane region" description="Helical" evidence="7">
    <location>
        <begin position="12"/>
        <end position="30"/>
    </location>
</feature>
<evidence type="ECO:0000313" key="9">
    <source>
        <dbReference type="Proteomes" id="UP000256485"/>
    </source>
</evidence>
<feature type="transmembrane region" description="Helical" evidence="7">
    <location>
        <begin position="90"/>
        <end position="112"/>
    </location>
</feature>
<dbReference type="PANTHER" id="PTHR30477:SF0">
    <property type="entry name" value="METAL TRANSPORT SYSTEM MEMBRANE PROTEIN TM_0125-RELATED"/>
    <property type="match status" value="1"/>
</dbReference>
<dbReference type="GO" id="GO:0055085">
    <property type="term" value="P:transmembrane transport"/>
    <property type="evidence" value="ECO:0007669"/>
    <property type="project" value="InterPro"/>
</dbReference>
<keyword evidence="3 6" id="KW-0812">Transmembrane</keyword>
<evidence type="ECO:0000256" key="1">
    <source>
        <dbReference type="ARBA" id="ARBA00004141"/>
    </source>
</evidence>
<comment type="subcellular location">
    <subcellularLocation>
        <location evidence="6">Cell membrane</location>
        <topology evidence="6">Multi-pass membrane protein</topology>
    </subcellularLocation>
    <subcellularLocation>
        <location evidence="1">Membrane</location>
        <topology evidence="1">Multi-pass membrane protein</topology>
    </subcellularLocation>
</comment>
<dbReference type="Pfam" id="PF00950">
    <property type="entry name" value="ABC-3"/>
    <property type="match status" value="1"/>
</dbReference>
<dbReference type="InterPro" id="IPR037294">
    <property type="entry name" value="ABC_BtuC-like"/>
</dbReference>
<feature type="transmembrane region" description="Helical" evidence="7">
    <location>
        <begin position="191"/>
        <end position="208"/>
    </location>
</feature>
<gene>
    <name evidence="8" type="ORF">DFJ64_3271</name>
</gene>
<evidence type="ECO:0000313" key="8">
    <source>
        <dbReference type="EMBL" id="REF37814.1"/>
    </source>
</evidence>
<accession>A0A3D9VHX8</accession>
<feature type="transmembrane region" description="Helical" evidence="7">
    <location>
        <begin position="246"/>
        <end position="269"/>
    </location>
</feature>
<keyword evidence="4 7" id="KW-1133">Transmembrane helix</keyword>
<dbReference type="AlphaFoldDB" id="A0A3D9VHX8"/>
<keyword evidence="9" id="KW-1185">Reference proteome</keyword>
<evidence type="ECO:0000256" key="4">
    <source>
        <dbReference type="ARBA" id="ARBA00022989"/>
    </source>
</evidence>
<feature type="transmembrane region" description="Helical" evidence="7">
    <location>
        <begin position="166"/>
        <end position="185"/>
    </location>
</feature>
<feature type="transmembrane region" description="Helical" evidence="7">
    <location>
        <begin position="132"/>
        <end position="154"/>
    </location>
</feature>
<dbReference type="GO" id="GO:0010043">
    <property type="term" value="P:response to zinc ion"/>
    <property type="evidence" value="ECO:0007669"/>
    <property type="project" value="TreeGrafter"/>
</dbReference>
<evidence type="ECO:0000256" key="3">
    <source>
        <dbReference type="ARBA" id="ARBA00022692"/>
    </source>
</evidence>
<protein>
    <submittedName>
        <fullName evidence="8">Zinc transport system permease protein</fullName>
    </submittedName>
</protein>
<evidence type="ECO:0000256" key="7">
    <source>
        <dbReference type="SAM" id="Phobius"/>
    </source>
</evidence>
<name>A0A3D9VHX8_THECX</name>
<dbReference type="InterPro" id="IPR001626">
    <property type="entry name" value="ABC_TroCD"/>
</dbReference>
<dbReference type="RefSeq" id="WP_115851210.1">
    <property type="nucleotide sequence ID" value="NZ_QTUC01000001.1"/>
</dbReference>
<evidence type="ECO:0000256" key="2">
    <source>
        <dbReference type="ARBA" id="ARBA00008034"/>
    </source>
</evidence>
<evidence type="ECO:0000256" key="6">
    <source>
        <dbReference type="RuleBase" id="RU003943"/>
    </source>
</evidence>
<evidence type="ECO:0000256" key="5">
    <source>
        <dbReference type="ARBA" id="ARBA00023136"/>
    </source>
</evidence>
<dbReference type="GO" id="GO:0043190">
    <property type="term" value="C:ATP-binding cassette (ABC) transporter complex"/>
    <property type="evidence" value="ECO:0007669"/>
    <property type="project" value="InterPro"/>
</dbReference>
<comment type="caution">
    <text evidence="8">The sequence shown here is derived from an EMBL/GenBank/DDBJ whole genome shotgun (WGS) entry which is preliminary data.</text>
</comment>
<feature type="transmembrane region" description="Helical" evidence="7">
    <location>
        <begin position="61"/>
        <end position="78"/>
    </location>
</feature>
<keyword evidence="5 7" id="KW-0472">Membrane</keyword>
<organism evidence="8 9">
    <name type="scientific">Thermasporomyces composti</name>
    <dbReference type="NCBI Taxonomy" id="696763"/>
    <lineage>
        <taxon>Bacteria</taxon>
        <taxon>Bacillati</taxon>
        <taxon>Actinomycetota</taxon>
        <taxon>Actinomycetes</taxon>
        <taxon>Propionibacteriales</taxon>
        <taxon>Nocardioidaceae</taxon>
        <taxon>Thermasporomyces</taxon>
    </lineage>
</organism>
<reference evidence="8 9" key="1">
    <citation type="submission" date="2018-08" db="EMBL/GenBank/DDBJ databases">
        <title>Sequencing the genomes of 1000 actinobacteria strains.</title>
        <authorList>
            <person name="Klenk H.-P."/>
        </authorList>
    </citation>
    <scope>NUCLEOTIDE SEQUENCE [LARGE SCALE GENOMIC DNA]</scope>
    <source>
        <strain evidence="8 9">DSM 22891</strain>
    </source>
</reference>
<dbReference type="Gene3D" id="1.10.3470.10">
    <property type="entry name" value="ABC transporter involved in vitamin B12 uptake, BtuC"/>
    <property type="match status" value="1"/>
</dbReference>
<sequence>MELLQYGFMQRALLAALLIGLTAPAVGVYLVQRRLALIGDGMGHVALTGVGVGLVTRTSPIWTALGCAVVGAILIELLRTRGRTSSDVALAVLFYGGIAGGIVLVSQASGSTPTNLDAYLFGSITSTTTADLLAFGVLAAVVLLVTFGLSRVFFTVGADEEYARASGLPVLGLNITLAVMVAATVVVSMRVVGLLLVSALMIVPVAAAQRLRRGFTGTTTTAMAIGVAVSVGGVVVSYHADLPSGGTIVLAAIAVFLLAVVGSGLAAALRQPHREAEEHLHDHGPSCGHPTVVHGDHVDYVHHGHRHAPHGDHYDEH</sequence>
<dbReference type="OrthoDB" id="9798540at2"/>
<dbReference type="Proteomes" id="UP000256485">
    <property type="component" value="Unassembled WGS sequence"/>
</dbReference>